<dbReference type="PANTHER" id="PTHR10849">
    <property type="entry name" value="NADH DEHYDROGENASE UBIQUINONE IRON-SULFUR PROTEIN 8, MITOCHONDRIAL"/>
    <property type="match status" value="1"/>
</dbReference>
<dbReference type="NCBIfam" id="TIGR01971">
    <property type="entry name" value="NuoI"/>
    <property type="match status" value="1"/>
</dbReference>
<gene>
    <name evidence="6" type="ORF">ACFL27_20825</name>
</gene>
<dbReference type="PROSITE" id="PS00198">
    <property type="entry name" value="4FE4S_FER_1"/>
    <property type="match status" value="2"/>
</dbReference>
<evidence type="ECO:0000313" key="6">
    <source>
        <dbReference type="EMBL" id="MFC1852650.1"/>
    </source>
</evidence>
<evidence type="ECO:0000256" key="3">
    <source>
        <dbReference type="ARBA" id="ARBA00023004"/>
    </source>
</evidence>
<dbReference type="EMBL" id="JBHPBY010000344">
    <property type="protein sequence ID" value="MFC1852650.1"/>
    <property type="molecule type" value="Genomic_DNA"/>
</dbReference>
<dbReference type="HAMAP" id="MF_01351">
    <property type="entry name" value="NDH1_NuoI"/>
    <property type="match status" value="1"/>
</dbReference>
<keyword evidence="4" id="KW-0411">Iron-sulfur</keyword>
<evidence type="ECO:0000313" key="7">
    <source>
        <dbReference type="Proteomes" id="UP001594351"/>
    </source>
</evidence>
<keyword evidence="3" id="KW-0408">Iron</keyword>
<keyword evidence="1" id="KW-0004">4Fe-4S</keyword>
<dbReference type="InterPro" id="IPR017900">
    <property type="entry name" value="4Fe4S_Fe_S_CS"/>
</dbReference>
<name>A0ABV6Z2J1_UNCC1</name>
<dbReference type="SUPFAM" id="SSF54862">
    <property type="entry name" value="4Fe-4S ferredoxins"/>
    <property type="match status" value="1"/>
</dbReference>
<evidence type="ECO:0000259" key="5">
    <source>
        <dbReference type="PROSITE" id="PS51379"/>
    </source>
</evidence>
<proteinExistence type="inferred from homology"/>
<evidence type="ECO:0000256" key="1">
    <source>
        <dbReference type="ARBA" id="ARBA00022485"/>
    </source>
</evidence>
<dbReference type="Pfam" id="PF12838">
    <property type="entry name" value="Fer4_7"/>
    <property type="match status" value="1"/>
</dbReference>
<comment type="caution">
    <text evidence="6">The sequence shown here is derived from an EMBL/GenBank/DDBJ whole genome shotgun (WGS) entry which is preliminary data.</text>
</comment>
<sequence length="154" mass="17667">MDFRTGEGMKFKEKVYLIEILRGLTITVRHLLSNLFRPSKILTVEYPEQKKVVTETYRGQHRLTQRQDGSPRCVACMLCATACPAYCITIVAAEHEDPAIEKYPVVYEIDELRCVFCGLCVEACPCDAIRMDTGIYDMANNSRESLIYRIEFLL</sequence>
<dbReference type="Gene3D" id="3.30.70.3270">
    <property type="match status" value="1"/>
</dbReference>
<dbReference type="PROSITE" id="PS51379">
    <property type="entry name" value="4FE4S_FER_2"/>
    <property type="match status" value="2"/>
</dbReference>
<accession>A0ABV6Z2J1</accession>
<dbReference type="Proteomes" id="UP001594351">
    <property type="component" value="Unassembled WGS sequence"/>
</dbReference>
<keyword evidence="7" id="KW-1185">Reference proteome</keyword>
<feature type="domain" description="4Fe-4S ferredoxin-type" evidence="5">
    <location>
        <begin position="105"/>
        <end position="134"/>
    </location>
</feature>
<dbReference type="InterPro" id="IPR010226">
    <property type="entry name" value="NADH_quinone_OxRdtase_chainI"/>
</dbReference>
<protein>
    <submittedName>
        <fullName evidence="6">NuoI/complex I 23 kDa subunit family protein</fullName>
    </submittedName>
</protein>
<organism evidence="6 7">
    <name type="scientific">candidate division CSSED10-310 bacterium</name>
    <dbReference type="NCBI Taxonomy" id="2855610"/>
    <lineage>
        <taxon>Bacteria</taxon>
        <taxon>Bacteria division CSSED10-310</taxon>
    </lineage>
</organism>
<keyword evidence="2" id="KW-0479">Metal-binding</keyword>
<evidence type="ECO:0000256" key="2">
    <source>
        <dbReference type="ARBA" id="ARBA00022723"/>
    </source>
</evidence>
<dbReference type="InterPro" id="IPR017896">
    <property type="entry name" value="4Fe4S_Fe-S-bd"/>
</dbReference>
<evidence type="ECO:0000256" key="4">
    <source>
        <dbReference type="ARBA" id="ARBA00023014"/>
    </source>
</evidence>
<feature type="domain" description="4Fe-4S ferredoxin-type" evidence="5">
    <location>
        <begin position="63"/>
        <end position="93"/>
    </location>
</feature>
<reference evidence="6 7" key="1">
    <citation type="submission" date="2024-09" db="EMBL/GenBank/DDBJ databases">
        <title>Laminarin stimulates single cell rates of sulfate reduction while oxygen inhibits transcriptomic activity in coastal marine sediment.</title>
        <authorList>
            <person name="Lindsay M."/>
            <person name="Orcutt B."/>
            <person name="Emerson D."/>
            <person name="Stepanauskas R."/>
            <person name="D'Angelo T."/>
        </authorList>
    </citation>
    <scope>NUCLEOTIDE SEQUENCE [LARGE SCALE GENOMIC DNA]</scope>
    <source>
        <strain evidence="6">SAG AM-311-K15</strain>
    </source>
</reference>
<feature type="non-terminal residue" evidence="6">
    <location>
        <position position="154"/>
    </location>
</feature>